<evidence type="ECO:0000256" key="4">
    <source>
        <dbReference type="ARBA" id="ARBA00022833"/>
    </source>
</evidence>
<protein>
    <recommendedName>
        <fullName evidence="9">tRNA-specific adenosine deaminase 1</fullName>
        <ecNumber evidence="8">3.5.4.34</ecNumber>
    </recommendedName>
    <alternativeName>
        <fullName evidence="10">tRNA-specific adenosine-37 deaminase</fullName>
    </alternativeName>
</protein>
<keyword evidence="3" id="KW-0378">Hydrolase</keyword>
<evidence type="ECO:0000256" key="6">
    <source>
        <dbReference type="ARBA" id="ARBA00037784"/>
    </source>
</evidence>
<dbReference type="InterPro" id="IPR002466">
    <property type="entry name" value="A_deamin"/>
</dbReference>
<evidence type="ECO:0000256" key="2">
    <source>
        <dbReference type="ARBA" id="ARBA00022723"/>
    </source>
</evidence>
<evidence type="ECO:0000256" key="10">
    <source>
        <dbReference type="ARBA" id="ARBA00041760"/>
    </source>
</evidence>
<name>A0ABR4N2E1_9FUNG</name>
<dbReference type="EMBL" id="JADGIZ020000042">
    <property type="protein sequence ID" value="KAL2913703.1"/>
    <property type="molecule type" value="Genomic_DNA"/>
</dbReference>
<comment type="similarity">
    <text evidence="7">Belongs to the ADAT1 family.</text>
</comment>
<gene>
    <name evidence="14" type="ORF">HK105_206719</name>
</gene>
<evidence type="ECO:0000256" key="3">
    <source>
        <dbReference type="ARBA" id="ARBA00022801"/>
    </source>
</evidence>
<dbReference type="EC" id="3.5.4.34" evidence="8"/>
<dbReference type="Proteomes" id="UP001527925">
    <property type="component" value="Unassembled WGS sequence"/>
</dbReference>
<accession>A0ABR4N2E1</accession>
<dbReference type="PROSITE" id="PS50141">
    <property type="entry name" value="A_DEAMIN_EDITASE"/>
    <property type="match status" value="1"/>
</dbReference>
<evidence type="ECO:0000256" key="7">
    <source>
        <dbReference type="ARBA" id="ARBA00038326"/>
    </source>
</evidence>
<comment type="catalytic activity">
    <reaction evidence="11">
        <text>adenosine(37) in tRNA(Ala) + H2O + H(+) = inosine(37) in tRNA(Ala) + NH4(+)</text>
        <dbReference type="Rhea" id="RHEA:50968"/>
        <dbReference type="Rhea" id="RHEA-COMP:12855"/>
        <dbReference type="Rhea" id="RHEA-COMP:12856"/>
        <dbReference type="ChEBI" id="CHEBI:15377"/>
        <dbReference type="ChEBI" id="CHEBI:15378"/>
        <dbReference type="ChEBI" id="CHEBI:28938"/>
        <dbReference type="ChEBI" id="CHEBI:74411"/>
        <dbReference type="ChEBI" id="CHEBI:82852"/>
        <dbReference type="EC" id="3.5.4.34"/>
    </reaction>
</comment>
<evidence type="ECO:0000313" key="14">
    <source>
        <dbReference type="EMBL" id="KAL2913703.1"/>
    </source>
</evidence>
<feature type="region of interest" description="Disordered" evidence="12">
    <location>
        <begin position="254"/>
        <end position="278"/>
    </location>
</feature>
<comment type="function">
    <text evidence="6">Specifically deaminates adenosine-37 to inosine in tRNA-Ala.</text>
</comment>
<dbReference type="PANTHER" id="PTHR46516:SF1">
    <property type="entry name" value="TRNA-SPECIFIC ADENOSINE DEAMINASE 1"/>
    <property type="match status" value="1"/>
</dbReference>
<evidence type="ECO:0000259" key="13">
    <source>
        <dbReference type="PROSITE" id="PS50141"/>
    </source>
</evidence>
<comment type="cofactor">
    <cofactor evidence="5">
        <name>1D-myo-inositol hexakisphosphate</name>
        <dbReference type="ChEBI" id="CHEBI:58130"/>
    </cofactor>
</comment>
<evidence type="ECO:0000313" key="15">
    <source>
        <dbReference type="Proteomes" id="UP001527925"/>
    </source>
</evidence>
<keyword evidence="4" id="KW-0862">Zinc</keyword>
<feature type="domain" description="A to I editase" evidence="13">
    <location>
        <begin position="68"/>
        <end position="455"/>
    </location>
</feature>
<reference evidence="14 15" key="1">
    <citation type="submission" date="2023-09" db="EMBL/GenBank/DDBJ databases">
        <title>Pangenome analysis of Batrachochytrium dendrobatidis and related Chytrids.</title>
        <authorList>
            <person name="Yacoub M.N."/>
            <person name="Stajich J.E."/>
            <person name="James T.Y."/>
        </authorList>
    </citation>
    <scope>NUCLEOTIDE SEQUENCE [LARGE SCALE GENOMIC DNA]</scope>
    <source>
        <strain evidence="14 15">JEL0888</strain>
    </source>
</reference>
<evidence type="ECO:0000256" key="12">
    <source>
        <dbReference type="SAM" id="MobiDB-lite"/>
    </source>
</evidence>
<organism evidence="14 15">
    <name type="scientific">Polyrhizophydium stewartii</name>
    <dbReference type="NCBI Taxonomy" id="2732419"/>
    <lineage>
        <taxon>Eukaryota</taxon>
        <taxon>Fungi</taxon>
        <taxon>Fungi incertae sedis</taxon>
        <taxon>Chytridiomycota</taxon>
        <taxon>Chytridiomycota incertae sedis</taxon>
        <taxon>Chytridiomycetes</taxon>
        <taxon>Rhizophydiales</taxon>
        <taxon>Rhizophydiales incertae sedis</taxon>
        <taxon>Polyrhizophydium</taxon>
    </lineage>
</organism>
<feature type="compositionally biased region" description="Polar residues" evidence="12">
    <location>
        <begin position="206"/>
        <end position="220"/>
    </location>
</feature>
<comment type="caution">
    <text evidence="14">The sequence shown here is derived from an EMBL/GenBank/DDBJ whole genome shotgun (WGS) entry which is preliminary data.</text>
</comment>
<evidence type="ECO:0000256" key="5">
    <source>
        <dbReference type="ARBA" id="ARBA00037026"/>
    </source>
</evidence>
<feature type="region of interest" description="Disordered" evidence="12">
    <location>
        <begin position="171"/>
        <end position="232"/>
    </location>
</feature>
<keyword evidence="2" id="KW-0479">Metal-binding</keyword>
<sequence length="474" mass="49812">MPDGNDDHGDDNGDDIAREVLAQFAKLPKRGKPALRPNGRREWTVIAGIVATAPASAPGAAPVAKCVAIGTGLKCLPESARTNDGASVNDSHAEAVCRRSLRRFLLAQMLLVLACKNSWVLQRNDGAGSNPATPFVLRPGVKLSMYISQSPCGDASMRALDKATSHKLAELAPLRVSETSGDAPATGDHGAPAADGATLKRKHSDAVTTDTADGDNQQRPAKQAATSDRAATTTASAVHASLAASSVIRGRNDFTATSGRLRTKPGRPDAPPTTSMSCSDKLAKWNAIGLGGALLSMLLPPLHLESLAVGHLFDAEALHGSLVMRVGCTIPIEIRHATVTFEWSQPDLAAGGDAGADPAAAPLSADAALAWCLGEESEAIVAGRKQGSSPKAGVWPEKSRVRICTLETARLFAQVVKQLDVPYREAILGTTTEPVTYRALKLRATTYQEAKARLYGGPLKGWIVHEQPDFTLDL</sequence>
<dbReference type="SMART" id="SM00552">
    <property type="entry name" value="ADEAMc"/>
    <property type="match status" value="1"/>
</dbReference>
<keyword evidence="15" id="KW-1185">Reference proteome</keyword>
<dbReference type="PANTHER" id="PTHR46516">
    <property type="entry name" value="TRNA-SPECIFIC ADENOSINE DEAMINASE 1"/>
    <property type="match status" value="1"/>
</dbReference>
<evidence type="ECO:0000256" key="9">
    <source>
        <dbReference type="ARBA" id="ARBA00040502"/>
    </source>
</evidence>
<dbReference type="Pfam" id="PF02137">
    <property type="entry name" value="A_deamin"/>
    <property type="match status" value="1"/>
</dbReference>
<evidence type="ECO:0000256" key="8">
    <source>
        <dbReference type="ARBA" id="ARBA00038940"/>
    </source>
</evidence>
<keyword evidence="1" id="KW-0819">tRNA processing</keyword>
<proteinExistence type="inferred from homology"/>
<evidence type="ECO:0000256" key="1">
    <source>
        <dbReference type="ARBA" id="ARBA00022694"/>
    </source>
</evidence>
<evidence type="ECO:0000256" key="11">
    <source>
        <dbReference type="ARBA" id="ARBA00047635"/>
    </source>
</evidence>